<evidence type="ECO:0000313" key="2">
    <source>
        <dbReference type="EMBL" id="GAT04414.1"/>
    </source>
</evidence>
<name>A0A100WUM7_MYCFO</name>
<gene>
    <name evidence="2" type="ORF">RMCFA_4525</name>
</gene>
<organism evidence="2 3">
    <name type="scientific">Mycolicibacterium fortuitum subsp. acetamidolyticum</name>
    <dbReference type="NCBI Taxonomy" id="144550"/>
    <lineage>
        <taxon>Bacteria</taxon>
        <taxon>Bacillati</taxon>
        <taxon>Actinomycetota</taxon>
        <taxon>Actinomycetes</taxon>
        <taxon>Mycobacteriales</taxon>
        <taxon>Mycobacteriaceae</taxon>
        <taxon>Mycolicibacterium</taxon>
    </lineage>
</organism>
<dbReference type="EMBL" id="BCSZ01000044">
    <property type="protein sequence ID" value="GAT04414.1"/>
    <property type="molecule type" value="Genomic_DNA"/>
</dbReference>
<feature type="region of interest" description="Disordered" evidence="1">
    <location>
        <begin position="1"/>
        <end position="24"/>
    </location>
</feature>
<reference evidence="2 3" key="1">
    <citation type="journal article" date="2016" name="Genome Announc.">
        <title>Draft Genome Sequences of Five Rapidly Growing Mycobacterium Species, M. thermoresistibile, M. fortuitum subsp. acetamidolyticum, M. canariasense, M. brisbanense, and M. novocastrense.</title>
        <authorList>
            <person name="Katahira K."/>
            <person name="Ogura Y."/>
            <person name="Gotoh Y."/>
            <person name="Hayashi T."/>
        </authorList>
    </citation>
    <scope>NUCLEOTIDE SEQUENCE [LARGE SCALE GENOMIC DNA]</scope>
    <source>
        <strain evidence="2 3">JCM6368</strain>
    </source>
</reference>
<proteinExistence type="predicted"/>
<evidence type="ECO:0000256" key="1">
    <source>
        <dbReference type="SAM" id="MobiDB-lite"/>
    </source>
</evidence>
<evidence type="ECO:0000313" key="3">
    <source>
        <dbReference type="Proteomes" id="UP000069705"/>
    </source>
</evidence>
<reference evidence="3" key="2">
    <citation type="submission" date="2016-02" db="EMBL/GenBank/DDBJ databases">
        <title>Draft genome sequence of five rapidly growing Mycobacterium species.</title>
        <authorList>
            <person name="Katahira K."/>
            <person name="Gotou Y."/>
            <person name="Iida K."/>
            <person name="Ogura Y."/>
            <person name="Hayashi T."/>
        </authorList>
    </citation>
    <scope>NUCLEOTIDE SEQUENCE [LARGE SCALE GENOMIC DNA]</scope>
    <source>
        <strain evidence="3">JCM6368</strain>
    </source>
</reference>
<comment type="caution">
    <text evidence="2">The sequence shown here is derived from an EMBL/GenBank/DDBJ whole genome shotgun (WGS) entry which is preliminary data.</text>
</comment>
<dbReference type="AlphaFoldDB" id="A0A100WUM7"/>
<accession>A0A100WUM7</accession>
<protein>
    <submittedName>
        <fullName evidence="2">Streptococcal histidine triad protein</fullName>
    </submittedName>
</protein>
<sequence>MPMFTRSPSISQDNTPETAGITQNNIATAEAPCRLIARTYSDTPSMALSITTPVTANAALAASCTSTGVLRTSARAGRKATAFCREVEARKSTSEQNRC</sequence>
<dbReference type="Proteomes" id="UP000069705">
    <property type="component" value="Unassembled WGS sequence"/>
</dbReference>